<proteinExistence type="predicted"/>
<gene>
    <name evidence="1" type="ORF">HMPREF9136_0700</name>
</gene>
<organism evidence="1 2">
    <name type="scientific">Prevotella dentalis (strain ATCC 49559 / DSM 3688 / JCM 13448 / NCTC 12043 / ES 2772)</name>
    <name type="common">Mitsuokella dentalis</name>
    <dbReference type="NCBI Taxonomy" id="908937"/>
    <lineage>
        <taxon>Bacteria</taxon>
        <taxon>Pseudomonadati</taxon>
        <taxon>Bacteroidota</taxon>
        <taxon>Bacteroidia</taxon>
        <taxon>Bacteroidales</taxon>
        <taxon>Prevotellaceae</taxon>
        <taxon>Prevotella</taxon>
    </lineage>
</organism>
<dbReference type="EMBL" id="AFPW01000009">
    <property type="protein sequence ID" value="EGQ16220.1"/>
    <property type="molecule type" value="Genomic_DNA"/>
</dbReference>
<dbReference type="Proteomes" id="UP000007820">
    <property type="component" value="Unassembled WGS sequence"/>
</dbReference>
<name>F9D1H2_PREDD</name>
<evidence type="ECO:0000313" key="1">
    <source>
        <dbReference type="EMBL" id="EGQ16220.1"/>
    </source>
</evidence>
<accession>F9D1H2</accession>
<dbReference type="AlphaFoldDB" id="F9D1H2"/>
<evidence type="ECO:0000313" key="2">
    <source>
        <dbReference type="Proteomes" id="UP000007820"/>
    </source>
</evidence>
<comment type="caution">
    <text evidence="1">The sequence shown here is derived from an EMBL/GenBank/DDBJ whole genome shotgun (WGS) entry which is preliminary data.</text>
</comment>
<reference evidence="1 2" key="1">
    <citation type="submission" date="2011-04" db="EMBL/GenBank/DDBJ databases">
        <authorList>
            <person name="Muzny D."/>
            <person name="Qin X."/>
            <person name="Deng J."/>
            <person name="Jiang H."/>
            <person name="Liu Y."/>
            <person name="Qu J."/>
            <person name="Song X.-Z."/>
            <person name="Zhang L."/>
            <person name="Thornton R."/>
            <person name="Coyle M."/>
            <person name="Francisco L."/>
            <person name="Jackson L."/>
            <person name="Javaid M."/>
            <person name="Korchina V."/>
            <person name="Kovar C."/>
            <person name="Mata R."/>
            <person name="Mathew T."/>
            <person name="Ngo R."/>
            <person name="Nguyen L."/>
            <person name="Nguyen N."/>
            <person name="Okwuonu G."/>
            <person name="Ongeri F."/>
            <person name="Pham C."/>
            <person name="Simmons D."/>
            <person name="Wilczek-Boney K."/>
            <person name="Hale W."/>
            <person name="Jakkamsetti A."/>
            <person name="Pham P."/>
            <person name="Ruth R."/>
            <person name="San Lucas F."/>
            <person name="Warren J."/>
            <person name="Zhang J."/>
            <person name="Zhao Z."/>
            <person name="Zhou C."/>
            <person name="Zhu D."/>
            <person name="Lee S."/>
            <person name="Bess C."/>
            <person name="Blankenburg K."/>
            <person name="Forbes L."/>
            <person name="Fu Q."/>
            <person name="Gubbala S."/>
            <person name="Hirani K."/>
            <person name="Jayaseelan J.C."/>
            <person name="Lara F."/>
            <person name="Munidasa M."/>
            <person name="Palculict T."/>
            <person name="Patil S."/>
            <person name="Pu L.-L."/>
            <person name="Saada N."/>
            <person name="Tang L."/>
            <person name="Weissenberger G."/>
            <person name="Zhu Y."/>
            <person name="Hemphill L."/>
            <person name="Shang Y."/>
            <person name="Youmans B."/>
            <person name="Ayvaz T."/>
            <person name="Ross M."/>
            <person name="Santibanez J."/>
            <person name="Aqrawi P."/>
            <person name="Gross S."/>
            <person name="Joshi V."/>
            <person name="Fowler G."/>
            <person name="Nazareth L."/>
            <person name="Reid J."/>
            <person name="Worley K."/>
            <person name="Petrosino J."/>
            <person name="Highlander S."/>
            <person name="Gibbs R."/>
        </authorList>
    </citation>
    <scope>NUCLEOTIDE SEQUENCE [LARGE SCALE GENOMIC DNA]</scope>
    <source>
        <strain evidence="1 2">DSM 3688</strain>
    </source>
</reference>
<sequence>MHKEKAVSCPLLRRPHGFSAYLCSGLKAKGNNRGLWVPVSRKKSVRAEADRPARPRSIPFTKWLLDLMIGLTRKKVKIRLF</sequence>
<protein>
    <submittedName>
        <fullName evidence="1">Uncharacterized protein</fullName>
    </submittedName>
</protein>